<comment type="pathway">
    <text evidence="7">Cofactor biosynthesis; biotin biosynthesis; 7,8-diaminononanoate from 8-amino-7-oxononanoate (SAM route): step 1/1.</text>
</comment>
<dbReference type="AlphaFoldDB" id="A0A806KIP6"/>
<dbReference type="InterPro" id="IPR005814">
    <property type="entry name" value="Aminotrans_3"/>
</dbReference>
<dbReference type="Gene3D" id="3.90.1150.10">
    <property type="entry name" value="Aspartate Aminotransferase, domain 1"/>
    <property type="match status" value="1"/>
</dbReference>
<keyword evidence="5 7" id="KW-0093">Biotin biosynthesis</keyword>
<comment type="catalytic activity">
    <reaction evidence="7">
        <text>(8S)-8-amino-7-oxononanoate + S-adenosyl-L-methionine = S-adenosyl-4-methylsulfanyl-2-oxobutanoate + (7R,8S)-7,8-diammoniononanoate</text>
        <dbReference type="Rhea" id="RHEA:16861"/>
        <dbReference type="ChEBI" id="CHEBI:16490"/>
        <dbReference type="ChEBI" id="CHEBI:59789"/>
        <dbReference type="ChEBI" id="CHEBI:149468"/>
        <dbReference type="ChEBI" id="CHEBI:149469"/>
        <dbReference type="EC" id="2.6.1.62"/>
    </reaction>
</comment>
<feature type="binding site" evidence="7">
    <location>
        <position position="14"/>
    </location>
    <ligand>
        <name>substrate</name>
    </ligand>
</feature>
<proteinExistence type="inferred from homology"/>
<dbReference type="InterPro" id="IPR005815">
    <property type="entry name" value="BioA"/>
</dbReference>
<dbReference type="CDD" id="cd00610">
    <property type="entry name" value="OAT_like"/>
    <property type="match status" value="1"/>
</dbReference>
<dbReference type="NCBIfam" id="TIGR00508">
    <property type="entry name" value="bioA"/>
    <property type="match status" value="1"/>
</dbReference>
<dbReference type="GO" id="GO:0009102">
    <property type="term" value="P:biotin biosynthetic process"/>
    <property type="evidence" value="ECO:0007669"/>
    <property type="project" value="UniProtKB-UniRule"/>
</dbReference>
<comment type="cofactor">
    <cofactor evidence="1 7">
        <name>pyridoxal 5'-phosphate</name>
        <dbReference type="ChEBI" id="CHEBI:597326"/>
    </cofactor>
</comment>
<feature type="site" description="Participates in the substrate recognition with KAPA and in a stacking interaction with the adenine ring of SAM" evidence="7">
    <location>
        <position position="3"/>
    </location>
</feature>
<sequence>MEDGRELIDSISSWWCAIHGYNHKELNEAISGQMEKFSHVMLGGLTHEPAEKLSEELVRITPQGLNHVFFADSGSVGMEVAMKMAVQFWRNNGIDGKHKFASLYKGYHGDTTGVMSIGDPEEGMHHLFKGFLPKQFFIRPSLLEMENLFKEHSKEIAAFACEPMLQGAGGFNFYPAEFLKGACELCNKYNVLLIADEVATGFGRTGTMFACEQAGTLPDIMVLGKALTAGHLGLSATLANDKVYNSFLGETYEKAFMHGPTFMGNALACSVALASLRIFERENYLQKIARINEILKEELLGFKGVGVKETRVLGACGVIETLNEKNHKSIQEFAAQKGVWLRPFLNVVYTMPPYIISEKDLRKVCGVMKEFFIF</sequence>
<evidence type="ECO:0000256" key="3">
    <source>
        <dbReference type="ARBA" id="ARBA00022679"/>
    </source>
</evidence>
<feature type="binding site" evidence="7">
    <location>
        <position position="225"/>
    </location>
    <ligand>
        <name>substrate</name>
    </ligand>
</feature>
<dbReference type="Gene3D" id="3.40.640.10">
    <property type="entry name" value="Type I PLP-dependent aspartate aminotransferase-like (Major domain)"/>
    <property type="match status" value="1"/>
</dbReference>
<feature type="binding site" evidence="7">
    <location>
        <position position="259"/>
    </location>
    <ligand>
        <name>substrate</name>
    </ligand>
</feature>
<dbReference type="PANTHER" id="PTHR42684">
    <property type="entry name" value="ADENOSYLMETHIONINE-8-AMINO-7-OXONONANOATE AMINOTRANSFERASE"/>
    <property type="match status" value="1"/>
</dbReference>
<evidence type="ECO:0000313" key="8">
    <source>
        <dbReference type="EMBL" id="AGS52954.1"/>
    </source>
</evidence>
<dbReference type="UniPathway" id="UPA00078">
    <property type="reaction ID" value="UER00160"/>
</dbReference>
<keyword evidence="2 7" id="KW-0032">Aminotransferase</keyword>
<feature type="binding site" evidence="7">
    <location>
        <position position="196"/>
    </location>
    <ligand>
        <name>pyridoxal 5'-phosphate</name>
        <dbReference type="ChEBI" id="CHEBI:597326"/>
    </ligand>
</feature>
<comment type="subcellular location">
    <subcellularLocation>
        <location evidence="7">Cytoplasm</location>
    </subcellularLocation>
</comment>
<feature type="binding site" evidence="7">
    <location>
        <begin position="74"/>
        <end position="75"/>
    </location>
    <ligand>
        <name>pyridoxal 5'-phosphate</name>
        <dbReference type="ChEBI" id="CHEBI:597326"/>
    </ligand>
</feature>
<dbReference type="InterPro" id="IPR015422">
    <property type="entry name" value="PyrdxlP-dep_Trfase_small"/>
</dbReference>
<feature type="binding site" evidence="7">
    <location>
        <begin position="260"/>
        <end position="261"/>
    </location>
    <ligand>
        <name>pyridoxal 5'-phosphate</name>
        <dbReference type="ChEBI" id="CHEBI:597326"/>
    </ligand>
</feature>
<comment type="function">
    <text evidence="7">Catalyzes the transfer of the alpha-amino group from S-adenosyl-L-methionine (SAM) to 7-keto-8-aminopelargonic acid (KAPA) to form 7,8-diaminopelargonic acid (DAPA). It is the only aminotransferase known to utilize SAM as an amino donor.</text>
</comment>
<keyword evidence="4 7" id="KW-0949">S-adenosyl-L-methionine</keyword>
<dbReference type="GO" id="GO:0030170">
    <property type="term" value="F:pyridoxal phosphate binding"/>
    <property type="evidence" value="ECO:0007669"/>
    <property type="project" value="UniProtKB-UniRule"/>
</dbReference>
<feature type="binding site" evidence="7">
    <location>
        <position position="107"/>
    </location>
    <ligand>
        <name>substrate</name>
    </ligand>
</feature>
<dbReference type="InterPro" id="IPR015421">
    <property type="entry name" value="PyrdxlP-dep_Trfase_major"/>
</dbReference>
<accession>A0A806KIP6</accession>
<protein>
    <recommendedName>
        <fullName evidence="7">Adenosylmethionine-8-amino-7-oxononanoate aminotransferase</fullName>
        <ecNumber evidence="7">2.6.1.62</ecNumber>
    </recommendedName>
    <alternativeName>
        <fullName evidence="7">7,8-diamino-pelargonic acid aminotransferase</fullName>
        <shortName evidence="7">DAPA AT</shortName>
        <shortName evidence="7">DAPA aminotransferase</shortName>
    </alternativeName>
    <alternativeName>
        <fullName evidence="7">7,8-diaminononanoate synthase</fullName>
        <shortName evidence="7">DANS</shortName>
    </alternativeName>
    <alternativeName>
        <fullName evidence="7">Diaminopelargonic acid synthase</fullName>
    </alternativeName>
</protein>
<evidence type="ECO:0000256" key="2">
    <source>
        <dbReference type="ARBA" id="ARBA00022576"/>
    </source>
</evidence>
<dbReference type="GO" id="GO:0004015">
    <property type="term" value="F:adenosylmethionine-8-amino-7-oxononanoate transaminase activity"/>
    <property type="evidence" value="ECO:0007669"/>
    <property type="project" value="UniProtKB-UniRule"/>
</dbReference>
<evidence type="ECO:0000256" key="7">
    <source>
        <dbReference type="HAMAP-Rule" id="MF_00834"/>
    </source>
</evidence>
<organism evidence="8">
    <name type="scientific">uncultured bacterium contig00028</name>
    <dbReference type="NCBI Taxonomy" id="1181517"/>
    <lineage>
        <taxon>Bacteria</taxon>
        <taxon>environmental samples</taxon>
    </lineage>
</organism>
<comment type="similarity">
    <text evidence="7">Belongs to the class-III pyridoxal-phosphate-dependent aminotransferase family. BioA subfamily.</text>
</comment>
<dbReference type="EMBL" id="JQ844217">
    <property type="protein sequence ID" value="AGS52954.1"/>
    <property type="molecule type" value="Genomic_DNA"/>
</dbReference>
<dbReference type="InterPro" id="IPR049704">
    <property type="entry name" value="Aminotrans_3_PPA_site"/>
</dbReference>
<dbReference type="SUPFAM" id="SSF53383">
    <property type="entry name" value="PLP-dependent transferases"/>
    <property type="match status" value="1"/>
</dbReference>
<feature type="modified residue" description="N6-(pyridoxal phosphate)lysine" evidence="7">
    <location>
        <position position="225"/>
    </location>
</feature>
<evidence type="ECO:0000256" key="5">
    <source>
        <dbReference type="ARBA" id="ARBA00022756"/>
    </source>
</evidence>
<evidence type="ECO:0000256" key="4">
    <source>
        <dbReference type="ARBA" id="ARBA00022691"/>
    </source>
</evidence>
<dbReference type="HAMAP" id="MF_00834">
    <property type="entry name" value="BioA"/>
    <property type="match status" value="1"/>
</dbReference>
<dbReference type="Pfam" id="PF00202">
    <property type="entry name" value="Aminotran_3"/>
    <property type="match status" value="1"/>
</dbReference>
<dbReference type="EC" id="2.6.1.62" evidence="7"/>
<evidence type="ECO:0000256" key="1">
    <source>
        <dbReference type="ARBA" id="ARBA00001933"/>
    </source>
</evidence>
<reference evidence="8" key="1">
    <citation type="submission" date="2012-03" db="EMBL/GenBank/DDBJ databases">
        <title>Functional metagenomics reveals considerable lignocellulase gene clusters in the gut microbiome of a wood-feeding higher termite.</title>
        <authorList>
            <person name="Liu N."/>
        </authorList>
    </citation>
    <scope>NUCLEOTIDE SEQUENCE</scope>
</reference>
<name>A0A806KIP6_9BACT</name>
<dbReference type="FunFam" id="3.40.640.10:FF:000004">
    <property type="entry name" value="Acetylornithine aminotransferase"/>
    <property type="match status" value="1"/>
</dbReference>
<feature type="binding site" evidence="7">
    <location>
        <position position="342"/>
    </location>
    <ligand>
        <name>substrate</name>
    </ligand>
</feature>
<evidence type="ECO:0000256" key="6">
    <source>
        <dbReference type="ARBA" id="ARBA00022898"/>
    </source>
</evidence>
<comment type="subunit">
    <text evidence="7">Homodimer.</text>
</comment>
<dbReference type="GO" id="GO:0005737">
    <property type="term" value="C:cytoplasm"/>
    <property type="evidence" value="ECO:0007669"/>
    <property type="project" value="UniProtKB-SubCell"/>
</dbReference>
<keyword evidence="7" id="KW-0963">Cytoplasm</keyword>
<dbReference type="InterPro" id="IPR015424">
    <property type="entry name" value="PyrdxlP-dep_Trfase"/>
</dbReference>
<dbReference type="PROSITE" id="PS00600">
    <property type="entry name" value="AA_TRANSFER_CLASS_3"/>
    <property type="match status" value="1"/>
</dbReference>
<gene>
    <name evidence="7" type="primary">bioA</name>
</gene>
<dbReference type="PANTHER" id="PTHR42684:SF17">
    <property type="entry name" value="ADENOSYLMETHIONINE-8-AMINO-7-OXONONANOATE AMINOTRANSFERASE"/>
    <property type="match status" value="1"/>
</dbReference>
<keyword evidence="6 7" id="KW-0663">Pyridoxal phosphate</keyword>
<keyword evidence="3 7" id="KW-0808">Transferase</keyword>